<organism evidence="8 9">
    <name type="scientific">Yarrowia lipolytica</name>
    <name type="common">Candida lipolytica</name>
    <dbReference type="NCBI Taxonomy" id="4952"/>
    <lineage>
        <taxon>Eukaryota</taxon>
        <taxon>Fungi</taxon>
        <taxon>Dikarya</taxon>
        <taxon>Ascomycota</taxon>
        <taxon>Saccharomycotina</taxon>
        <taxon>Dipodascomycetes</taxon>
        <taxon>Dipodascales</taxon>
        <taxon>Dipodascales incertae sedis</taxon>
        <taxon>Yarrowia</taxon>
    </lineage>
</organism>
<dbReference type="OrthoDB" id="16679at2759"/>
<evidence type="ECO:0000256" key="2">
    <source>
        <dbReference type="ARBA" id="ARBA00022692"/>
    </source>
</evidence>
<dbReference type="GeneID" id="90949654"/>
<keyword evidence="4 6" id="KW-1133">Transmembrane helix</keyword>
<dbReference type="RefSeq" id="XP_065950347.1">
    <property type="nucleotide sequence ID" value="XM_066094275.2"/>
</dbReference>
<name>A0A1H6Q7Q3_YARLL</name>
<reference evidence="8 9" key="1">
    <citation type="journal article" date="2016" name="PLoS ONE">
        <title>Sequence Assembly of Yarrowia lipolytica Strain W29/CLIB89 Shows Transposable Element Diversity.</title>
        <authorList>
            <person name="Magnan C."/>
            <person name="Yu J."/>
            <person name="Chang I."/>
            <person name="Jahn E."/>
            <person name="Kanomata Y."/>
            <person name="Wu J."/>
            <person name="Zeller M."/>
            <person name="Oakes M."/>
            <person name="Baldi P."/>
            <person name="Sandmeyer S."/>
        </authorList>
    </citation>
    <scope>NUCLEOTIDE SEQUENCE [LARGE SCALE GENOMIC DNA]</scope>
    <source>
        <strain evidence="9">CLIB89(W29)</strain>
    </source>
</reference>
<comment type="similarity">
    <text evidence="1 6">Belongs to the RAMP4 family.</text>
</comment>
<dbReference type="InterPro" id="IPR010580">
    <property type="entry name" value="ER_stress-assoc"/>
</dbReference>
<comment type="function">
    <text evidence="6">Interacts with target proteins during translocation into the lumen of the endoplasmic reticulum. Protects unfolded target proteins against degradation and facilitate correct glycosylation.</text>
</comment>
<accession>A0A1H6Q7Q3</accession>
<evidence type="ECO:0000256" key="5">
    <source>
        <dbReference type="ARBA" id="ARBA00023136"/>
    </source>
</evidence>
<dbReference type="VEuPathDB" id="FungiDB:YALI1_D32494g"/>
<evidence type="ECO:0000313" key="8">
    <source>
        <dbReference type="EMBL" id="AOW04590.1"/>
    </source>
</evidence>
<dbReference type="AlphaFoldDB" id="A0A1H6Q7Q3"/>
<feature type="compositionally biased region" description="Polar residues" evidence="7">
    <location>
        <begin position="1"/>
        <end position="11"/>
    </location>
</feature>
<protein>
    <recommendedName>
        <fullName evidence="6">Stress-associated endoplasmic reticulum protein</fullName>
    </recommendedName>
</protein>
<evidence type="ECO:0000313" key="9">
    <source>
        <dbReference type="Proteomes" id="UP000182444"/>
    </source>
</evidence>
<dbReference type="GO" id="GO:0005789">
    <property type="term" value="C:endoplasmic reticulum membrane"/>
    <property type="evidence" value="ECO:0007669"/>
    <property type="project" value="UniProtKB-SubCell"/>
</dbReference>
<dbReference type="EMBL" id="CP017556">
    <property type="protein sequence ID" value="AOW04590.1"/>
    <property type="molecule type" value="Genomic_DNA"/>
</dbReference>
<evidence type="ECO:0000256" key="3">
    <source>
        <dbReference type="ARBA" id="ARBA00022824"/>
    </source>
</evidence>
<keyword evidence="2 6" id="KW-0812">Transmembrane</keyword>
<evidence type="ECO:0000256" key="7">
    <source>
        <dbReference type="SAM" id="MobiDB-lite"/>
    </source>
</evidence>
<keyword evidence="3 6" id="KW-0256">Endoplasmic reticulum</keyword>
<feature type="compositionally biased region" description="Basic and acidic residues" evidence="7">
    <location>
        <begin position="21"/>
        <end position="37"/>
    </location>
</feature>
<evidence type="ECO:0000256" key="4">
    <source>
        <dbReference type="ARBA" id="ARBA00022989"/>
    </source>
</evidence>
<proteinExistence type="inferred from homology"/>
<dbReference type="Pfam" id="PF06624">
    <property type="entry name" value="RAMP4"/>
    <property type="match status" value="1"/>
</dbReference>
<feature type="region of interest" description="Disordered" evidence="7">
    <location>
        <begin position="1"/>
        <end position="37"/>
    </location>
</feature>
<gene>
    <name evidence="8" type="ORF">YALI1_D32494g</name>
</gene>
<dbReference type="Proteomes" id="UP000182444">
    <property type="component" value="Chromosome 1D"/>
</dbReference>
<feature type="transmembrane region" description="Helical" evidence="6">
    <location>
        <begin position="47"/>
        <end position="67"/>
    </location>
</feature>
<sequence>MVVNKTRQTPAQKRANAKFAAKQEKKMGKPRPEEKVERPTLPISKSWLLVLIFVVCGGALFEILKLFGLF</sequence>
<comment type="subcellular location">
    <subcellularLocation>
        <location evidence="6">Membrane</location>
        <topology evidence="6">Single-pass membrane protein</topology>
    </subcellularLocation>
    <subcellularLocation>
        <location evidence="6">Endoplasmic reticulum membrane</location>
        <topology evidence="6">Single-pass membrane protein</topology>
    </subcellularLocation>
</comment>
<dbReference type="KEGG" id="yli:90949654"/>
<evidence type="ECO:0000256" key="1">
    <source>
        <dbReference type="ARBA" id="ARBA00005500"/>
    </source>
</evidence>
<evidence type="ECO:0000256" key="6">
    <source>
        <dbReference type="RuleBase" id="RU364120"/>
    </source>
</evidence>
<keyword evidence="5 6" id="KW-0472">Membrane</keyword>